<feature type="transmembrane region" description="Helical" evidence="4">
    <location>
        <begin position="12"/>
        <end position="37"/>
    </location>
</feature>
<dbReference type="PANTHER" id="PTHR43280">
    <property type="entry name" value="ARAC-FAMILY TRANSCRIPTIONAL REGULATOR"/>
    <property type="match status" value="1"/>
</dbReference>
<evidence type="ECO:0000256" key="4">
    <source>
        <dbReference type="SAM" id="Phobius"/>
    </source>
</evidence>
<dbReference type="PROSITE" id="PS00041">
    <property type="entry name" value="HTH_ARAC_FAMILY_1"/>
    <property type="match status" value="1"/>
</dbReference>
<gene>
    <name evidence="6" type="ORF">GCM10008018_31590</name>
</gene>
<evidence type="ECO:0000313" key="7">
    <source>
        <dbReference type="Proteomes" id="UP000615455"/>
    </source>
</evidence>
<dbReference type="SUPFAM" id="SSF46689">
    <property type="entry name" value="Homeodomain-like"/>
    <property type="match status" value="1"/>
</dbReference>
<dbReference type="SMART" id="SM00342">
    <property type="entry name" value="HTH_ARAC"/>
    <property type="match status" value="1"/>
</dbReference>
<evidence type="ECO:0000256" key="2">
    <source>
        <dbReference type="ARBA" id="ARBA00023125"/>
    </source>
</evidence>
<protein>
    <recommendedName>
        <fullName evidence="5">HTH araC/xylS-type domain-containing protein</fullName>
    </recommendedName>
</protein>
<comment type="caution">
    <text evidence="6">The sequence shown here is derived from an EMBL/GenBank/DDBJ whole genome shotgun (WGS) entry which is preliminary data.</text>
</comment>
<dbReference type="RefSeq" id="WP_189012801.1">
    <property type="nucleotide sequence ID" value="NZ_BMHE01000014.1"/>
</dbReference>
<feature type="transmembrane region" description="Helical" evidence="4">
    <location>
        <begin position="300"/>
        <end position="324"/>
    </location>
</feature>
<keyword evidence="7" id="KW-1185">Reference proteome</keyword>
<keyword evidence="1" id="KW-0805">Transcription regulation</keyword>
<dbReference type="Pfam" id="PF12833">
    <property type="entry name" value="HTH_18"/>
    <property type="match status" value="1"/>
</dbReference>
<evidence type="ECO:0000259" key="5">
    <source>
        <dbReference type="PROSITE" id="PS01124"/>
    </source>
</evidence>
<dbReference type="PANTHER" id="PTHR43280:SF2">
    <property type="entry name" value="HTH-TYPE TRANSCRIPTIONAL REGULATOR EXSA"/>
    <property type="match status" value="1"/>
</dbReference>
<dbReference type="Proteomes" id="UP000615455">
    <property type="component" value="Unassembled WGS sequence"/>
</dbReference>
<keyword evidence="2" id="KW-0238">DNA-binding</keyword>
<dbReference type="InterPro" id="IPR009057">
    <property type="entry name" value="Homeodomain-like_sf"/>
</dbReference>
<evidence type="ECO:0000256" key="1">
    <source>
        <dbReference type="ARBA" id="ARBA00023015"/>
    </source>
</evidence>
<dbReference type="Gene3D" id="1.10.10.60">
    <property type="entry name" value="Homeodomain-like"/>
    <property type="match status" value="2"/>
</dbReference>
<accession>A0ABQ1ERL6</accession>
<keyword evidence="4" id="KW-0812">Transmembrane</keyword>
<keyword evidence="4" id="KW-1133">Transmembrane helix</keyword>
<sequence>MLRLFKLRGSFLSRIIVATVAIFLFSIILISIINYSYNTKINDKHTSDTYQKLLSQTDYNIETLYERVFQIGEQLLNDSEIIRGLYSNELNPIDAMKVENRVDEVVSANPYINSVYLYNGETGRFIHTINKDVDIPAIDQQAVGLIDVRKKMNKMLFLPHQQSYIYDSKPYVSNILSLIFTYSGSRNGHAIFINLELKSIQDLFNKMGSTAYSNFIIVDKQGVNILNSNQPEQFMHDRSKQDFISKVIHSEAKSNHFIEQIDKKKFLITYVYNEKLEWYLINTTSYDYLSKDSFTFLRNIILISLVVLLFSIAATVLLINKIYLPFGKVVKMIKYSHPFGSSAEYADDVEYVSDVFKGLIHKVMSLEDSAVKDRNKLKEGFLRECLNQEGSMDEQGIAAHFQKLEIQLKTTNLRVLVLVMEGEHGVISNQRDTQLSLVKEAVYELALRTIADHGALEKIETGSHSMVLLMNDMEGMSDDAWLGFVHHVDKMMGIQLKIGVGEGAATMQELANSYETAREALDYVFLRDDQRIYFYDKIQAAIRKKFHYPFKLENSLLNHLKLNDSKAALENIDELFEEIEDCSIKDIHATLKQIGSNLDKVFNEIVDLSPIYTAHQMESLADVISSFVRVDMLKQFFKELVPFIIQELKGNRHRDCKEIIKQACDYIQQHYRKDDLSADSVATALHISIPYFSKLFNENMRVSFSTYVTNLRLAEAEDLLLHTSLRVKEIGEQIGFLNSTYFITVFKKKHGLSPNQFRQMKKAN</sequence>
<feature type="domain" description="HTH araC/xylS-type" evidence="5">
    <location>
        <begin position="661"/>
        <end position="760"/>
    </location>
</feature>
<name>A0ABQ1ERL6_9BACL</name>
<keyword evidence="3" id="KW-0804">Transcription</keyword>
<dbReference type="PROSITE" id="PS01124">
    <property type="entry name" value="HTH_ARAC_FAMILY_2"/>
    <property type="match status" value="1"/>
</dbReference>
<dbReference type="PRINTS" id="PR00032">
    <property type="entry name" value="HTHARAC"/>
</dbReference>
<dbReference type="InterPro" id="IPR020449">
    <property type="entry name" value="Tscrpt_reg_AraC-type_HTH"/>
</dbReference>
<dbReference type="EMBL" id="BMHE01000014">
    <property type="protein sequence ID" value="GFZ83310.1"/>
    <property type="molecule type" value="Genomic_DNA"/>
</dbReference>
<organism evidence="6 7">
    <name type="scientific">Paenibacillus marchantiophytorum</name>
    <dbReference type="NCBI Taxonomy" id="1619310"/>
    <lineage>
        <taxon>Bacteria</taxon>
        <taxon>Bacillati</taxon>
        <taxon>Bacillota</taxon>
        <taxon>Bacilli</taxon>
        <taxon>Bacillales</taxon>
        <taxon>Paenibacillaceae</taxon>
        <taxon>Paenibacillus</taxon>
    </lineage>
</organism>
<keyword evidence="4" id="KW-0472">Membrane</keyword>
<dbReference type="InterPro" id="IPR018060">
    <property type="entry name" value="HTH_AraC"/>
</dbReference>
<dbReference type="InterPro" id="IPR018062">
    <property type="entry name" value="HTH_AraC-typ_CS"/>
</dbReference>
<proteinExistence type="predicted"/>
<evidence type="ECO:0000256" key="3">
    <source>
        <dbReference type="ARBA" id="ARBA00023163"/>
    </source>
</evidence>
<reference evidence="7" key="1">
    <citation type="journal article" date="2019" name="Int. J. Syst. Evol. Microbiol.">
        <title>The Global Catalogue of Microorganisms (GCM) 10K type strain sequencing project: providing services to taxonomists for standard genome sequencing and annotation.</title>
        <authorList>
            <consortium name="The Broad Institute Genomics Platform"/>
            <consortium name="The Broad Institute Genome Sequencing Center for Infectious Disease"/>
            <person name="Wu L."/>
            <person name="Ma J."/>
        </authorList>
    </citation>
    <scope>NUCLEOTIDE SEQUENCE [LARGE SCALE GENOMIC DNA]</scope>
    <source>
        <strain evidence="7">CGMCC 1.15043</strain>
    </source>
</reference>
<evidence type="ECO:0000313" key="6">
    <source>
        <dbReference type="EMBL" id="GFZ83310.1"/>
    </source>
</evidence>